<name>A0A8H4VRQ1_9AGAR</name>
<feature type="region of interest" description="Disordered" evidence="1">
    <location>
        <begin position="522"/>
        <end position="609"/>
    </location>
</feature>
<feature type="region of interest" description="Disordered" evidence="1">
    <location>
        <begin position="129"/>
        <end position="184"/>
    </location>
</feature>
<comment type="caution">
    <text evidence="2">The sequence shown here is derived from an EMBL/GenBank/DDBJ whole genome shotgun (WGS) entry which is preliminary data.</text>
</comment>
<feature type="region of interest" description="Disordered" evidence="1">
    <location>
        <begin position="484"/>
        <end position="506"/>
    </location>
</feature>
<feature type="region of interest" description="Disordered" evidence="1">
    <location>
        <begin position="66"/>
        <end position="92"/>
    </location>
</feature>
<proteinExistence type="predicted"/>
<keyword evidence="3" id="KW-1185">Reference proteome</keyword>
<feature type="compositionally biased region" description="Acidic residues" evidence="1">
    <location>
        <begin position="706"/>
        <end position="716"/>
    </location>
</feature>
<evidence type="ECO:0000313" key="3">
    <source>
        <dbReference type="Proteomes" id="UP000521872"/>
    </source>
</evidence>
<feature type="compositionally biased region" description="Polar residues" evidence="1">
    <location>
        <begin position="809"/>
        <end position="832"/>
    </location>
</feature>
<feature type="region of interest" description="Disordered" evidence="1">
    <location>
        <begin position="219"/>
        <end position="252"/>
    </location>
</feature>
<evidence type="ECO:0000313" key="2">
    <source>
        <dbReference type="EMBL" id="KAF4619632.1"/>
    </source>
</evidence>
<organism evidence="2 3">
    <name type="scientific">Agrocybe pediades</name>
    <dbReference type="NCBI Taxonomy" id="84607"/>
    <lineage>
        <taxon>Eukaryota</taxon>
        <taxon>Fungi</taxon>
        <taxon>Dikarya</taxon>
        <taxon>Basidiomycota</taxon>
        <taxon>Agaricomycotina</taxon>
        <taxon>Agaricomycetes</taxon>
        <taxon>Agaricomycetidae</taxon>
        <taxon>Agaricales</taxon>
        <taxon>Agaricineae</taxon>
        <taxon>Strophariaceae</taxon>
        <taxon>Agrocybe</taxon>
    </lineage>
</organism>
<gene>
    <name evidence="2" type="ORF">D9613_005092</name>
</gene>
<feature type="compositionally biased region" description="Polar residues" evidence="1">
    <location>
        <begin position="219"/>
        <end position="232"/>
    </location>
</feature>
<feature type="compositionally biased region" description="Polar residues" evidence="1">
    <location>
        <begin position="147"/>
        <end position="167"/>
    </location>
</feature>
<accession>A0A8H4VRQ1</accession>
<protein>
    <submittedName>
        <fullName evidence="2">Uncharacterized protein</fullName>
    </submittedName>
</protein>
<feature type="compositionally biased region" description="Basic and acidic residues" evidence="1">
    <location>
        <begin position="717"/>
        <end position="732"/>
    </location>
</feature>
<feature type="compositionally biased region" description="Basic and acidic residues" evidence="1">
    <location>
        <begin position="781"/>
        <end position="793"/>
    </location>
</feature>
<sequence>MTTMAPAAFSRLQLAAALLEYDNDPDDPNAPRRSAQDSAIFAHLRRNPAARPDLASRKSDLLGVSFPSDSESFAGRESALDNRRSRASKASIDALRNPFGADNQSEYEELEEDEEGLEVDLASWGLDSFIPKDKSKSSKGKGKQATPALSSMRSRLPSTNYESSVTQPRRAIVTSKSASLGGNISELGIDSREVDRRRSFGSPLDLVGMEPSGIPFTSTGRAPSISQGSNAQPEMVPFPTSARSPSPGVERTLAGSRLHDRTTSMASMDSRMMLGDANKENIDIRQRNLSSDTYAMLKAQEDNPFAIHNATHISRFDPKSASRARSFSNASLGSRMMLENDGQSVMTRGDPHPRERPYSTLELLRPKVLVMPSPLQPSASQVITPPTQAVRDGFELSTDGPPLPPGARSTRRLSGTLSTYGSQPGGIPIPSNSFTPNPLVDLSLSQKTFRNTLFVPGESVANLDVDNLPRATEDGEQAVLYPSANEESQPVVKPVEDPSKVSRPAGKLYGKSLIDDLENRKAQMRSKQRVFTGDQRPSMMAREQSRSSTLIDPAGLQRPVAQRNSSYGSLGKDQARLSVNPLKPLLNFEEDNQGPLQPPPNNRLPSTRSVFGVDTLWQREMAKLKEIQAAEEAEKEAQRRREEEEGAAKKKKKKNKKKGKDAEAVPEAATGEVDPVPTVRVSTELPPVLPVIQRATRRAPPKPSESDESSSESDEDIPVRVVEKEPSWHVDSSDEENTGPRRTTGVGPRYPTQRKTSKPSIPPPRLDSDSEEDLPLAATIHKAEARAAFKGMEDSDEEDKPLSQVIRGKSQSSGGFLDVQSTFKGLSLNAHNPSDEDDDQPLGLRASRMIPNPTGNAEDEDDRPLAFHPEQQRRTQYQMLAQVQQQQQQQQQMLLQAQMQSNMMMNASMMTPGMMSPGYFPPPIMNPVAMMQMQAPIPIPSPPPVHDEAKFGLVDRWRRDVVIEGENA</sequence>
<reference evidence="2 3" key="1">
    <citation type="submission" date="2019-12" db="EMBL/GenBank/DDBJ databases">
        <authorList>
            <person name="Floudas D."/>
            <person name="Bentzer J."/>
            <person name="Ahren D."/>
            <person name="Johansson T."/>
            <person name="Persson P."/>
            <person name="Tunlid A."/>
        </authorList>
    </citation>
    <scope>NUCLEOTIDE SEQUENCE [LARGE SCALE GENOMIC DNA]</scope>
    <source>
        <strain evidence="2 3">CBS 102.39</strain>
    </source>
</reference>
<feature type="region of interest" description="Disordered" evidence="1">
    <location>
        <begin position="630"/>
        <end position="864"/>
    </location>
</feature>
<dbReference type="EMBL" id="JAACJL010000016">
    <property type="protein sequence ID" value="KAF4619632.1"/>
    <property type="molecule type" value="Genomic_DNA"/>
</dbReference>
<feature type="compositionally biased region" description="Basic and acidic residues" evidence="1">
    <location>
        <begin position="635"/>
        <end position="648"/>
    </location>
</feature>
<dbReference type="Proteomes" id="UP000521872">
    <property type="component" value="Unassembled WGS sequence"/>
</dbReference>
<dbReference type="AlphaFoldDB" id="A0A8H4VRQ1"/>
<feature type="compositionally biased region" description="Basic residues" evidence="1">
    <location>
        <begin position="649"/>
        <end position="659"/>
    </location>
</feature>
<evidence type="ECO:0000256" key="1">
    <source>
        <dbReference type="SAM" id="MobiDB-lite"/>
    </source>
</evidence>